<feature type="compositionally biased region" description="Acidic residues" evidence="1">
    <location>
        <begin position="72"/>
        <end position="82"/>
    </location>
</feature>
<sequence length="96" mass="10244">MASRACSKAANVEQIFSRAGGLTDPNIDQDYLATLVVVLVGCKKKAFKPSCDAINAKYYQLFRGKGGKGLEEDCEEDKEEADEAPRPGGGSSVQLS</sequence>
<dbReference type="OrthoDB" id="10598009at2759"/>
<keyword evidence="3" id="KW-1185">Reference proteome</keyword>
<feature type="compositionally biased region" description="Gly residues" evidence="1">
    <location>
        <begin position="87"/>
        <end position="96"/>
    </location>
</feature>
<comment type="caution">
    <text evidence="2">The sequence shown here is derived from an EMBL/GenBank/DDBJ whole genome shotgun (WGS) entry which is preliminary data.</text>
</comment>
<reference evidence="3" key="1">
    <citation type="journal article" date="2015" name="PLoS Genet.">
        <title>Genome Sequence and Transcriptome Analyses of Chrysochromulina tobin: Metabolic Tools for Enhanced Algal Fitness in the Prominent Order Prymnesiales (Haptophyceae).</title>
        <authorList>
            <person name="Hovde B.T."/>
            <person name="Deodato C.R."/>
            <person name="Hunsperger H.M."/>
            <person name="Ryken S.A."/>
            <person name="Yost W."/>
            <person name="Jha R.K."/>
            <person name="Patterson J."/>
            <person name="Monnat R.J. Jr."/>
            <person name="Barlow S.B."/>
            <person name="Starkenburg S.R."/>
            <person name="Cattolico R.A."/>
        </authorList>
    </citation>
    <scope>NUCLEOTIDE SEQUENCE</scope>
    <source>
        <strain evidence="3">CCMP291</strain>
    </source>
</reference>
<organism evidence="2 3">
    <name type="scientific">Chrysochromulina tobinii</name>
    <dbReference type="NCBI Taxonomy" id="1460289"/>
    <lineage>
        <taxon>Eukaryota</taxon>
        <taxon>Haptista</taxon>
        <taxon>Haptophyta</taxon>
        <taxon>Prymnesiophyceae</taxon>
        <taxon>Prymnesiales</taxon>
        <taxon>Chrysochromulinaceae</taxon>
        <taxon>Chrysochromulina</taxon>
    </lineage>
</organism>
<evidence type="ECO:0000313" key="2">
    <source>
        <dbReference type="EMBL" id="KOO25335.1"/>
    </source>
</evidence>
<protein>
    <submittedName>
        <fullName evidence="2">Uncharacterized protein</fullName>
    </submittedName>
</protein>
<accession>A0A0M0JFU9</accession>
<dbReference type="Proteomes" id="UP000037460">
    <property type="component" value="Unassembled WGS sequence"/>
</dbReference>
<dbReference type="EMBL" id="JWZX01002989">
    <property type="protein sequence ID" value="KOO25335.1"/>
    <property type="molecule type" value="Genomic_DNA"/>
</dbReference>
<proteinExistence type="predicted"/>
<evidence type="ECO:0000313" key="3">
    <source>
        <dbReference type="Proteomes" id="UP000037460"/>
    </source>
</evidence>
<gene>
    <name evidence="2" type="ORF">Ctob_004203</name>
</gene>
<feature type="region of interest" description="Disordered" evidence="1">
    <location>
        <begin position="66"/>
        <end position="96"/>
    </location>
</feature>
<name>A0A0M0JFU9_9EUKA</name>
<evidence type="ECO:0000256" key="1">
    <source>
        <dbReference type="SAM" id="MobiDB-lite"/>
    </source>
</evidence>
<dbReference type="AlphaFoldDB" id="A0A0M0JFU9"/>